<dbReference type="InterPro" id="IPR016186">
    <property type="entry name" value="C-type_lectin-like/link_sf"/>
</dbReference>
<dbReference type="Pfam" id="PF00059">
    <property type="entry name" value="Lectin_C"/>
    <property type="match status" value="1"/>
</dbReference>
<dbReference type="KEGG" id="bbel:109475333"/>
<evidence type="ECO:0000313" key="3">
    <source>
        <dbReference type="RefSeq" id="XP_019631510.1"/>
    </source>
</evidence>
<dbReference type="PANTHER" id="PTHR22801">
    <property type="entry name" value="LITHOSTATHINE"/>
    <property type="match status" value="1"/>
</dbReference>
<dbReference type="CDD" id="cd00037">
    <property type="entry name" value="CLECT"/>
    <property type="match status" value="1"/>
</dbReference>
<dbReference type="InterPro" id="IPR001304">
    <property type="entry name" value="C-type_lectin-like"/>
</dbReference>
<keyword evidence="2" id="KW-1185">Reference proteome</keyword>
<dbReference type="GeneID" id="109475333"/>
<dbReference type="Gene3D" id="3.10.100.10">
    <property type="entry name" value="Mannose-Binding Protein A, subunit A"/>
    <property type="match status" value="1"/>
</dbReference>
<dbReference type="OrthoDB" id="418245at2759"/>
<reference evidence="3" key="1">
    <citation type="submission" date="2025-08" db="UniProtKB">
        <authorList>
            <consortium name="RefSeq"/>
        </authorList>
    </citation>
    <scope>IDENTIFICATION</scope>
    <source>
        <tissue evidence="3">Gonad</tissue>
    </source>
</reference>
<dbReference type="InterPro" id="IPR016187">
    <property type="entry name" value="CTDL_fold"/>
</dbReference>
<dbReference type="RefSeq" id="XP_019631510.1">
    <property type="nucleotide sequence ID" value="XM_019775951.1"/>
</dbReference>
<accession>A0A6P4YPS1</accession>
<evidence type="ECO:0000259" key="1">
    <source>
        <dbReference type="PROSITE" id="PS50041"/>
    </source>
</evidence>
<dbReference type="InterPro" id="IPR050801">
    <property type="entry name" value="Ca-Dep_Lectins_ImmuneDev"/>
</dbReference>
<dbReference type="Proteomes" id="UP000515135">
    <property type="component" value="Unplaced"/>
</dbReference>
<protein>
    <submittedName>
        <fullName evidence="3">Collectin-10-like</fullName>
    </submittedName>
</protein>
<dbReference type="AlphaFoldDB" id="A0A6P4YPS1"/>
<gene>
    <name evidence="3" type="primary">LOC109475333</name>
</gene>
<name>A0A6P4YPS1_BRABE</name>
<sequence length="184" mass="20548">MARLGYLGLLSLLQKIALWEWVTRLGYMGLLSLLQKIALWEWVTRLGYMGLLSYPKAGYVRFNGARYKSFTERKTRGEAVQACAADGGTLAMPKNSPTNTFLANLAKVVKSRWIGLTDANKDGHWVFEDGQTLESSGYANWRPGEPKPPNPRGGCAGFWSRGSSWSEQDCNFRRGFICQLSEGV</sequence>
<dbReference type="PANTHER" id="PTHR22801:SF63">
    <property type="entry name" value="C-TYPE LECTIN DOMAIN-CONTAINING PROTEIN"/>
    <property type="match status" value="1"/>
</dbReference>
<dbReference type="PROSITE" id="PS50041">
    <property type="entry name" value="C_TYPE_LECTIN_2"/>
    <property type="match status" value="1"/>
</dbReference>
<proteinExistence type="predicted"/>
<organism evidence="2 3">
    <name type="scientific">Branchiostoma belcheri</name>
    <name type="common">Amphioxus</name>
    <dbReference type="NCBI Taxonomy" id="7741"/>
    <lineage>
        <taxon>Eukaryota</taxon>
        <taxon>Metazoa</taxon>
        <taxon>Chordata</taxon>
        <taxon>Cephalochordata</taxon>
        <taxon>Leptocardii</taxon>
        <taxon>Amphioxiformes</taxon>
        <taxon>Branchiostomatidae</taxon>
        <taxon>Branchiostoma</taxon>
    </lineage>
</organism>
<evidence type="ECO:0000313" key="2">
    <source>
        <dbReference type="Proteomes" id="UP000515135"/>
    </source>
</evidence>
<feature type="domain" description="C-type lectin" evidence="1">
    <location>
        <begin position="62"/>
        <end position="179"/>
    </location>
</feature>
<dbReference type="SMART" id="SM00034">
    <property type="entry name" value="CLECT"/>
    <property type="match status" value="1"/>
</dbReference>
<dbReference type="SUPFAM" id="SSF56436">
    <property type="entry name" value="C-type lectin-like"/>
    <property type="match status" value="1"/>
</dbReference>